<dbReference type="HOGENOM" id="CLU_108102_0_0_1"/>
<dbReference type="Gene3D" id="1.20.5.170">
    <property type="match status" value="1"/>
</dbReference>
<comment type="caution">
    <text evidence="5">The sequence shown here is derived from an EMBL/GenBank/DDBJ whole genome shotgun (WGS) entry which is preliminary data.</text>
</comment>
<feature type="compositionally biased region" description="Polar residues" evidence="4">
    <location>
        <begin position="10"/>
        <end position="21"/>
    </location>
</feature>
<keyword evidence="3" id="KW-0234">DNA repair</keyword>
<dbReference type="InterPro" id="IPR010760">
    <property type="entry name" value="DNA-repair_Swi5"/>
</dbReference>
<keyword evidence="2" id="KW-0227">DNA damage</keyword>
<dbReference type="GO" id="GO:0032798">
    <property type="term" value="C:Swi5-Sfr1 complex"/>
    <property type="evidence" value="ECO:0007669"/>
    <property type="project" value="TreeGrafter"/>
</dbReference>
<dbReference type="eggNOG" id="ENOG502SBQH">
    <property type="taxonomic scope" value="Eukaryota"/>
</dbReference>
<keyword evidence="6" id="KW-1185">Reference proteome</keyword>
<protein>
    <recommendedName>
        <fullName evidence="7">Swi5-domain-containing protein</fullName>
    </recommendedName>
</protein>
<evidence type="ECO:0000256" key="1">
    <source>
        <dbReference type="ARBA" id="ARBA00008060"/>
    </source>
</evidence>
<dbReference type="GeneID" id="19159019"/>
<evidence type="ECO:0000313" key="6">
    <source>
        <dbReference type="Proteomes" id="UP000019484"/>
    </source>
</evidence>
<dbReference type="PANTHER" id="PTHR28529">
    <property type="entry name" value="DNA REPAIR PROTEIN SWI5 HOMOLOG"/>
    <property type="match status" value="1"/>
</dbReference>
<dbReference type="AlphaFoldDB" id="W9YP65"/>
<dbReference type="RefSeq" id="XP_007723220.1">
    <property type="nucleotide sequence ID" value="XM_007725030.1"/>
</dbReference>
<reference evidence="5 6" key="1">
    <citation type="submission" date="2013-03" db="EMBL/GenBank/DDBJ databases">
        <title>The Genome Sequence of Capronia coronata CBS 617.96.</title>
        <authorList>
            <consortium name="The Broad Institute Genomics Platform"/>
            <person name="Cuomo C."/>
            <person name="de Hoog S."/>
            <person name="Gorbushina A."/>
            <person name="Walker B."/>
            <person name="Young S.K."/>
            <person name="Zeng Q."/>
            <person name="Gargeya S."/>
            <person name="Fitzgerald M."/>
            <person name="Haas B."/>
            <person name="Abouelleil A."/>
            <person name="Allen A.W."/>
            <person name="Alvarado L."/>
            <person name="Arachchi H.M."/>
            <person name="Berlin A.M."/>
            <person name="Chapman S.B."/>
            <person name="Gainer-Dewar J."/>
            <person name="Goldberg J."/>
            <person name="Griggs A."/>
            <person name="Gujja S."/>
            <person name="Hansen M."/>
            <person name="Howarth C."/>
            <person name="Imamovic A."/>
            <person name="Ireland A."/>
            <person name="Larimer J."/>
            <person name="McCowan C."/>
            <person name="Murphy C."/>
            <person name="Pearson M."/>
            <person name="Poon T.W."/>
            <person name="Priest M."/>
            <person name="Roberts A."/>
            <person name="Saif S."/>
            <person name="Shea T."/>
            <person name="Sisk P."/>
            <person name="Sykes S."/>
            <person name="Wortman J."/>
            <person name="Nusbaum C."/>
            <person name="Birren B."/>
        </authorList>
    </citation>
    <scope>NUCLEOTIDE SEQUENCE [LARGE SCALE GENOMIC DNA]</scope>
    <source>
        <strain evidence="5 6">CBS 617.96</strain>
    </source>
</reference>
<dbReference type="GO" id="GO:0010772">
    <property type="term" value="P:meiotic DNA recombinase assembly involved in reciprocal meiotic recombination"/>
    <property type="evidence" value="ECO:0007669"/>
    <property type="project" value="TreeGrafter"/>
</dbReference>
<gene>
    <name evidence="5" type="ORF">A1O1_04133</name>
</gene>
<evidence type="ECO:0000313" key="5">
    <source>
        <dbReference type="EMBL" id="EXJ91026.1"/>
    </source>
</evidence>
<proteinExistence type="inferred from homology"/>
<dbReference type="GO" id="GO:0034974">
    <property type="term" value="C:Swi5-Swi2 complex"/>
    <property type="evidence" value="ECO:0007669"/>
    <property type="project" value="TreeGrafter"/>
</dbReference>
<feature type="region of interest" description="Disordered" evidence="4">
    <location>
        <begin position="1"/>
        <end position="21"/>
    </location>
</feature>
<dbReference type="STRING" id="1182541.W9YP65"/>
<feature type="non-terminal residue" evidence="5">
    <location>
        <position position="1"/>
    </location>
</feature>
<evidence type="ECO:0000256" key="4">
    <source>
        <dbReference type="SAM" id="MobiDB-lite"/>
    </source>
</evidence>
<dbReference type="Proteomes" id="UP000019484">
    <property type="component" value="Unassembled WGS sequence"/>
</dbReference>
<dbReference type="GO" id="GO:0000709">
    <property type="term" value="P:meiotic joint molecule formation"/>
    <property type="evidence" value="ECO:0007669"/>
    <property type="project" value="TreeGrafter"/>
</dbReference>
<dbReference type="EMBL" id="AMWN01000003">
    <property type="protein sequence ID" value="EXJ91026.1"/>
    <property type="molecule type" value="Genomic_DNA"/>
</dbReference>
<dbReference type="PANTHER" id="PTHR28529:SF2">
    <property type="entry name" value="DNA REPAIR PROTEIN SWI5 HOMOLOG"/>
    <property type="match status" value="1"/>
</dbReference>
<evidence type="ECO:0000256" key="3">
    <source>
        <dbReference type="ARBA" id="ARBA00023204"/>
    </source>
</evidence>
<dbReference type="OrthoDB" id="255837at2759"/>
<name>W9YP65_9EURO</name>
<feature type="compositionally biased region" description="Polar residues" evidence="4">
    <location>
        <begin position="42"/>
        <end position="57"/>
    </location>
</feature>
<dbReference type="Pfam" id="PF07061">
    <property type="entry name" value="Swi5"/>
    <property type="match status" value="1"/>
</dbReference>
<accession>W9YP65</accession>
<evidence type="ECO:0008006" key="7">
    <source>
        <dbReference type="Google" id="ProtNLM"/>
    </source>
</evidence>
<evidence type="ECO:0000256" key="2">
    <source>
        <dbReference type="ARBA" id="ARBA00022763"/>
    </source>
</evidence>
<comment type="similarity">
    <text evidence="1">Belongs to the SWI5/SAE3 family.</text>
</comment>
<sequence>PATRPRGTKPRTSIDTLETNIASTREQLSTVLQQICKLESFHSQTRKTTQTVSPNPESQHDSARSSSLSTDDPDDEKQPAEAQAETEVEEAEALNHANAIFSRHISLLKEYNKIKDIAMGMLSLIAEKEGRRLVKVMEERGLNEND</sequence>
<feature type="region of interest" description="Disordered" evidence="4">
    <location>
        <begin position="42"/>
        <end position="89"/>
    </location>
</feature>
<organism evidence="5 6">
    <name type="scientific">Capronia coronata CBS 617.96</name>
    <dbReference type="NCBI Taxonomy" id="1182541"/>
    <lineage>
        <taxon>Eukaryota</taxon>
        <taxon>Fungi</taxon>
        <taxon>Dikarya</taxon>
        <taxon>Ascomycota</taxon>
        <taxon>Pezizomycotina</taxon>
        <taxon>Eurotiomycetes</taxon>
        <taxon>Chaetothyriomycetidae</taxon>
        <taxon>Chaetothyriales</taxon>
        <taxon>Herpotrichiellaceae</taxon>
        <taxon>Capronia</taxon>
    </lineage>
</organism>